<dbReference type="RefSeq" id="WP_397088920.1">
    <property type="nucleotide sequence ID" value="NZ_JBITGY010000011.1"/>
</dbReference>
<sequence>MTNSGTGPGSITPDGSPVEFYLLMTPEGEPEIVSGVVPAGGSILEIGSGVGRLTHALLDLGFEVVAVDESAEMLAHVRAPATVRSRAQDLHLGREFDAVLLASQLVNTADDHDRHELMAACARHLRPGGAAIMQWTPDERHDVWEVGRGRSFGDLSISIAALEQISPRVIASTMRYTQGDRVWTQSFWSRRLSEEELTAELAAAGLRFARYLTDDQTWVLAVKD</sequence>
<evidence type="ECO:0000256" key="2">
    <source>
        <dbReference type="ARBA" id="ARBA00022679"/>
    </source>
</evidence>
<dbReference type="PANTHER" id="PTHR43464">
    <property type="entry name" value="METHYLTRANSFERASE"/>
    <property type="match status" value="1"/>
</dbReference>
<name>A0ABW7Z4L9_9ACTN</name>
<keyword evidence="6" id="KW-1185">Reference proteome</keyword>
<keyword evidence="2 5" id="KW-0808">Transferase</keyword>
<feature type="domain" description="Methyltransferase" evidence="4">
    <location>
        <begin position="43"/>
        <end position="129"/>
    </location>
</feature>
<keyword evidence="1 5" id="KW-0489">Methyltransferase</keyword>
<comment type="caution">
    <text evidence="5">The sequence shown here is derived from an EMBL/GenBank/DDBJ whole genome shotgun (WGS) entry which is preliminary data.</text>
</comment>
<evidence type="ECO:0000259" key="4">
    <source>
        <dbReference type="Pfam" id="PF13649"/>
    </source>
</evidence>
<dbReference type="EC" id="2.1.1.64" evidence="5"/>
<dbReference type="Pfam" id="PF13649">
    <property type="entry name" value="Methyltransf_25"/>
    <property type="match status" value="1"/>
</dbReference>
<keyword evidence="3" id="KW-0949">S-adenosyl-L-methionine</keyword>
<dbReference type="InterPro" id="IPR041698">
    <property type="entry name" value="Methyltransf_25"/>
</dbReference>
<evidence type="ECO:0000256" key="3">
    <source>
        <dbReference type="ARBA" id="ARBA00022691"/>
    </source>
</evidence>
<dbReference type="GO" id="GO:0061542">
    <property type="term" value="F:3-demethylubiquinol 3-O-methyltransferase activity"/>
    <property type="evidence" value="ECO:0007669"/>
    <property type="project" value="UniProtKB-EC"/>
</dbReference>
<dbReference type="InterPro" id="IPR029063">
    <property type="entry name" value="SAM-dependent_MTases_sf"/>
</dbReference>
<accession>A0ABW7Z4L9</accession>
<evidence type="ECO:0000313" key="6">
    <source>
        <dbReference type="Proteomes" id="UP001612741"/>
    </source>
</evidence>
<gene>
    <name evidence="5" type="ORF">ACIBG2_37495</name>
</gene>
<proteinExistence type="predicted"/>
<organism evidence="5 6">
    <name type="scientific">Nonomuraea typhae</name>
    <dbReference type="NCBI Taxonomy" id="2603600"/>
    <lineage>
        <taxon>Bacteria</taxon>
        <taxon>Bacillati</taxon>
        <taxon>Actinomycetota</taxon>
        <taxon>Actinomycetes</taxon>
        <taxon>Streptosporangiales</taxon>
        <taxon>Streptosporangiaceae</taxon>
        <taxon>Nonomuraea</taxon>
    </lineage>
</organism>
<evidence type="ECO:0000313" key="5">
    <source>
        <dbReference type="EMBL" id="MFI6503127.1"/>
    </source>
</evidence>
<evidence type="ECO:0000256" key="1">
    <source>
        <dbReference type="ARBA" id="ARBA00022603"/>
    </source>
</evidence>
<dbReference type="SUPFAM" id="SSF53335">
    <property type="entry name" value="S-adenosyl-L-methionine-dependent methyltransferases"/>
    <property type="match status" value="1"/>
</dbReference>
<dbReference type="EC" id="2.1.1.222" evidence="5"/>
<dbReference type="Gene3D" id="3.40.50.150">
    <property type="entry name" value="Vaccinia Virus protein VP39"/>
    <property type="match status" value="1"/>
</dbReference>
<dbReference type="Proteomes" id="UP001612741">
    <property type="component" value="Unassembled WGS sequence"/>
</dbReference>
<dbReference type="PANTHER" id="PTHR43464:SF19">
    <property type="entry name" value="UBIQUINONE BIOSYNTHESIS O-METHYLTRANSFERASE, MITOCHONDRIAL"/>
    <property type="match status" value="1"/>
</dbReference>
<dbReference type="GO" id="GO:0032259">
    <property type="term" value="P:methylation"/>
    <property type="evidence" value="ECO:0007669"/>
    <property type="project" value="UniProtKB-KW"/>
</dbReference>
<protein>
    <submittedName>
        <fullName evidence="5">Class I SAM-dependent methyltransferase</fullName>
        <ecNumber evidence="5">2.1.1.222</ecNumber>
        <ecNumber evidence="5">2.1.1.64</ecNumber>
    </submittedName>
</protein>
<dbReference type="GO" id="GO:0102208">
    <property type="term" value="F:2-polyprenyl-6-hydroxyphenol methylase activity"/>
    <property type="evidence" value="ECO:0007669"/>
    <property type="project" value="UniProtKB-EC"/>
</dbReference>
<reference evidence="5 6" key="1">
    <citation type="submission" date="2024-10" db="EMBL/GenBank/DDBJ databases">
        <title>The Natural Products Discovery Center: Release of the First 8490 Sequenced Strains for Exploring Actinobacteria Biosynthetic Diversity.</title>
        <authorList>
            <person name="Kalkreuter E."/>
            <person name="Kautsar S.A."/>
            <person name="Yang D."/>
            <person name="Bader C.D."/>
            <person name="Teijaro C.N."/>
            <person name="Fluegel L."/>
            <person name="Davis C.M."/>
            <person name="Simpson J.R."/>
            <person name="Lauterbach L."/>
            <person name="Steele A.D."/>
            <person name="Gui C."/>
            <person name="Meng S."/>
            <person name="Li G."/>
            <person name="Viehrig K."/>
            <person name="Ye F."/>
            <person name="Su P."/>
            <person name="Kiefer A.F."/>
            <person name="Nichols A."/>
            <person name="Cepeda A.J."/>
            <person name="Yan W."/>
            <person name="Fan B."/>
            <person name="Jiang Y."/>
            <person name="Adhikari A."/>
            <person name="Zheng C.-J."/>
            <person name="Schuster L."/>
            <person name="Cowan T.M."/>
            <person name="Smanski M.J."/>
            <person name="Chevrette M.G."/>
            <person name="De Carvalho L.P.S."/>
            <person name="Shen B."/>
        </authorList>
    </citation>
    <scope>NUCLEOTIDE SEQUENCE [LARGE SCALE GENOMIC DNA]</scope>
    <source>
        <strain evidence="5 6">NPDC050545</strain>
    </source>
</reference>
<dbReference type="CDD" id="cd02440">
    <property type="entry name" value="AdoMet_MTases"/>
    <property type="match status" value="1"/>
</dbReference>
<dbReference type="EMBL" id="JBITGY010000011">
    <property type="protein sequence ID" value="MFI6503127.1"/>
    <property type="molecule type" value="Genomic_DNA"/>
</dbReference>